<dbReference type="EMBL" id="AUXA02000035">
    <property type="protein sequence ID" value="EQB23720.1"/>
    <property type="molecule type" value="Genomic_DNA"/>
</dbReference>
<name>A0ABN0MWC5_STRSZ</name>
<reference evidence="1 2" key="1">
    <citation type="journal article" date="2013" name="Genome Announc.">
        <title>Draft Genome Sequence of Streptococcus equi subsp. zooepidemicus Strain S31A1, Isolated from Equine Infectious Endometritis.</title>
        <authorList>
            <person name="da Piedade I."/>
            <person name="Skive B."/>
            <person name="Christensen H."/>
            <person name="Bojesen A.M."/>
        </authorList>
    </citation>
    <scope>NUCLEOTIDE SEQUENCE [LARGE SCALE GENOMIC DNA]</scope>
    <source>
        <strain evidence="1 2">SzS31A1</strain>
    </source>
</reference>
<proteinExistence type="predicted"/>
<sequence length="39" mass="4630">MMKEQTLKISKATVVILRKFIGKDSLEKKLQRLILRDEQ</sequence>
<evidence type="ECO:0000313" key="2">
    <source>
        <dbReference type="Proteomes" id="UP000025523"/>
    </source>
</evidence>
<accession>A0ABN0MWC5</accession>
<organism evidence="1 2">
    <name type="scientific">Streptococcus equi subsp. zooepidemicus SzS31A1</name>
    <dbReference type="NCBI Taxonomy" id="1352602"/>
    <lineage>
        <taxon>Bacteria</taxon>
        <taxon>Bacillati</taxon>
        <taxon>Bacillota</taxon>
        <taxon>Bacilli</taxon>
        <taxon>Lactobacillales</taxon>
        <taxon>Streptococcaceae</taxon>
        <taxon>Streptococcus</taxon>
    </lineage>
</organism>
<dbReference type="Proteomes" id="UP000025523">
    <property type="component" value="Unassembled WGS sequence"/>
</dbReference>
<evidence type="ECO:0000313" key="1">
    <source>
        <dbReference type="EMBL" id="EQB23720.1"/>
    </source>
</evidence>
<keyword evidence="2" id="KW-1185">Reference proteome</keyword>
<gene>
    <name evidence="1" type="ORF">M837_00839</name>
</gene>
<protein>
    <submittedName>
        <fullName evidence="1">Uncharacterized protein</fullName>
    </submittedName>
</protein>
<comment type="caution">
    <text evidence="1">The sequence shown here is derived from an EMBL/GenBank/DDBJ whole genome shotgun (WGS) entry which is preliminary data.</text>
</comment>